<dbReference type="PROSITE" id="PS50011">
    <property type="entry name" value="PROTEIN_KINASE_DOM"/>
    <property type="match status" value="1"/>
</dbReference>
<keyword evidence="5" id="KW-0812">Transmembrane</keyword>
<feature type="region of interest" description="Disordered" evidence="4">
    <location>
        <begin position="688"/>
        <end position="723"/>
    </location>
</feature>
<feature type="transmembrane region" description="Helical" evidence="5">
    <location>
        <begin position="58"/>
        <end position="76"/>
    </location>
</feature>
<keyword evidence="2 3" id="KW-0067">ATP-binding</keyword>
<keyword evidence="8" id="KW-1185">Reference proteome</keyword>
<keyword evidence="5" id="KW-1133">Transmembrane helix</keyword>
<keyword evidence="1 3" id="KW-0547">Nucleotide-binding</keyword>
<name>A0ABN9QNW8_9DINO</name>
<keyword evidence="5" id="KW-0472">Membrane</keyword>
<evidence type="ECO:0000259" key="6">
    <source>
        <dbReference type="PROSITE" id="PS50011"/>
    </source>
</evidence>
<dbReference type="InterPro" id="IPR008271">
    <property type="entry name" value="Ser/Thr_kinase_AS"/>
</dbReference>
<dbReference type="Pfam" id="PF00069">
    <property type="entry name" value="Pkinase"/>
    <property type="match status" value="1"/>
</dbReference>
<evidence type="ECO:0000313" key="7">
    <source>
        <dbReference type="EMBL" id="CAK0805640.1"/>
    </source>
</evidence>
<evidence type="ECO:0000256" key="5">
    <source>
        <dbReference type="SAM" id="Phobius"/>
    </source>
</evidence>
<evidence type="ECO:0000256" key="2">
    <source>
        <dbReference type="ARBA" id="ARBA00022840"/>
    </source>
</evidence>
<feature type="transmembrane region" description="Helical" evidence="5">
    <location>
        <begin position="223"/>
        <end position="240"/>
    </location>
</feature>
<dbReference type="InterPro" id="IPR000719">
    <property type="entry name" value="Prot_kinase_dom"/>
</dbReference>
<feature type="transmembrane region" description="Helical" evidence="5">
    <location>
        <begin position="127"/>
        <end position="147"/>
    </location>
</feature>
<evidence type="ECO:0000313" key="8">
    <source>
        <dbReference type="Proteomes" id="UP001189429"/>
    </source>
</evidence>
<dbReference type="Gene3D" id="1.10.510.10">
    <property type="entry name" value="Transferase(Phosphotransferase) domain 1"/>
    <property type="match status" value="1"/>
</dbReference>
<evidence type="ECO:0000256" key="1">
    <source>
        <dbReference type="ARBA" id="ARBA00022741"/>
    </source>
</evidence>
<dbReference type="SUPFAM" id="SSF56112">
    <property type="entry name" value="Protein kinase-like (PK-like)"/>
    <property type="match status" value="1"/>
</dbReference>
<dbReference type="PROSITE" id="PS00107">
    <property type="entry name" value="PROTEIN_KINASE_ATP"/>
    <property type="match status" value="1"/>
</dbReference>
<evidence type="ECO:0000256" key="3">
    <source>
        <dbReference type="PROSITE-ProRule" id="PRU10141"/>
    </source>
</evidence>
<gene>
    <name evidence="7" type="ORF">PCOR1329_LOCUS12105</name>
</gene>
<protein>
    <recommendedName>
        <fullName evidence="6">Protein kinase domain-containing protein</fullName>
    </recommendedName>
</protein>
<sequence length="823" mass="88340">MAASPGEGCRGPPRRGKPWLRCSWARFENGIDRLTLRFQDPMQEEGYANTHKEKLSHYVAVTMVSLIVVSLLTVLAHRFWDDAQYPTKEAVELSRWQAFFIIGSVVCLNIALGTGRLLARYNIVGTLGLEIIVVSANTCLMIVLGIIPKHYMARVFGYRDTEAIWGVDLAPTDGNLVLYIDMVVTCLHCLLPIRWVVLVPLELLAILAYAAPALLLGSPAMNMVLFNIVGLLALIMFSAIGKRAFERQERALFAGLLSEKQMRFQAEFELSKVDSRDAAKPEDLGSEVSAPISRPGTTMSAAAFDGGVEHASLDLIRAIGEREQWLIAGGEVELLPDRVLGEGGFGIVALGVYHNTLVAVKAPKENIASTGFSNSSLPALCNELRILRRIRHPNIAFLYGACMDIALSKLCLVLEFVDGVPLRAFVHGLSPGAERAASASPGVSDVDSASSAATKTSIIFDVLNVLRYLHSREPVVVHGDLKDSNVIVEERRSRSGRSSYHAKLLDFGLSRIVTRRATPLGGTLRWMAPELLSRKPVPPDVAADCYSLGLLTYYIVTARFPFEGRRAEEVLRRLRRGQPPRLAWPAPADDLAQACRPLVEQCTQPKPALRPAAQQVSDELSTLLDWAVGGAMEAVGQGASPAPSAAGSPAIEEPQEFKGVLELRQAGSSSVSLLGSGAGFRSLPSVQEQEVLSGEAPGGGAAARTAAGSAPGEPLAHPDYQPTPLSTQTLTLAYLMMQWNVPKPAGACCWLHGSLRSLDRVRRKLGRRACSGQQEAMLCGQCGTCGLLLMDQSSCDFCDCPGASGSASAAAGGPADSEGEASI</sequence>
<reference evidence="7" key="1">
    <citation type="submission" date="2023-10" db="EMBL/GenBank/DDBJ databases">
        <authorList>
            <person name="Chen Y."/>
            <person name="Shah S."/>
            <person name="Dougan E. K."/>
            <person name="Thang M."/>
            <person name="Chan C."/>
        </authorList>
    </citation>
    <scope>NUCLEOTIDE SEQUENCE [LARGE SCALE GENOMIC DNA]</scope>
</reference>
<dbReference type="Proteomes" id="UP001189429">
    <property type="component" value="Unassembled WGS sequence"/>
</dbReference>
<comment type="caution">
    <text evidence="7">The sequence shown here is derived from an EMBL/GenBank/DDBJ whole genome shotgun (WGS) entry which is preliminary data.</text>
</comment>
<proteinExistence type="predicted"/>
<dbReference type="PANTHER" id="PTHR44329">
    <property type="entry name" value="SERINE/THREONINE-PROTEIN KINASE TNNI3K-RELATED"/>
    <property type="match status" value="1"/>
</dbReference>
<dbReference type="InterPro" id="IPR017441">
    <property type="entry name" value="Protein_kinase_ATP_BS"/>
</dbReference>
<organism evidence="7 8">
    <name type="scientific">Prorocentrum cordatum</name>
    <dbReference type="NCBI Taxonomy" id="2364126"/>
    <lineage>
        <taxon>Eukaryota</taxon>
        <taxon>Sar</taxon>
        <taxon>Alveolata</taxon>
        <taxon>Dinophyceae</taxon>
        <taxon>Prorocentrales</taxon>
        <taxon>Prorocentraceae</taxon>
        <taxon>Prorocentrum</taxon>
    </lineage>
</organism>
<accession>A0ABN9QNW8</accession>
<dbReference type="InterPro" id="IPR011009">
    <property type="entry name" value="Kinase-like_dom_sf"/>
</dbReference>
<dbReference type="EMBL" id="CAUYUJ010003514">
    <property type="protein sequence ID" value="CAK0805640.1"/>
    <property type="molecule type" value="Genomic_DNA"/>
</dbReference>
<dbReference type="PROSITE" id="PS00108">
    <property type="entry name" value="PROTEIN_KINASE_ST"/>
    <property type="match status" value="1"/>
</dbReference>
<feature type="transmembrane region" description="Helical" evidence="5">
    <location>
        <begin position="96"/>
        <end position="115"/>
    </location>
</feature>
<feature type="binding site" evidence="3">
    <location>
        <position position="361"/>
    </location>
    <ligand>
        <name>ATP</name>
        <dbReference type="ChEBI" id="CHEBI:30616"/>
    </ligand>
</feature>
<dbReference type="Gene3D" id="3.30.200.20">
    <property type="entry name" value="Phosphorylase Kinase, domain 1"/>
    <property type="match status" value="1"/>
</dbReference>
<feature type="transmembrane region" description="Helical" evidence="5">
    <location>
        <begin position="198"/>
        <end position="217"/>
    </location>
</feature>
<feature type="domain" description="Protein kinase" evidence="6">
    <location>
        <begin position="334"/>
        <end position="624"/>
    </location>
</feature>
<feature type="compositionally biased region" description="Low complexity" evidence="4">
    <location>
        <begin position="702"/>
        <end position="713"/>
    </location>
</feature>
<dbReference type="InterPro" id="IPR051681">
    <property type="entry name" value="Ser/Thr_Kinases-Pseudokinases"/>
</dbReference>
<dbReference type="SMART" id="SM00220">
    <property type="entry name" value="S_TKc"/>
    <property type="match status" value="1"/>
</dbReference>
<evidence type="ECO:0000256" key="4">
    <source>
        <dbReference type="SAM" id="MobiDB-lite"/>
    </source>
</evidence>